<dbReference type="GO" id="GO:0005886">
    <property type="term" value="C:plasma membrane"/>
    <property type="evidence" value="ECO:0007669"/>
    <property type="project" value="UniProtKB-SubCell"/>
</dbReference>
<dbReference type="EMBL" id="JSUQ01000020">
    <property type="protein sequence ID" value="KHQ51041.1"/>
    <property type="molecule type" value="Genomic_DNA"/>
</dbReference>
<feature type="transmembrane region" description="Helical" evidence="6">
    <location>
        <begin position="245"/>
        <end position="263"/>
    </location>
</feature>
<feature type="transmembrane region" description="Helical" evidence="6">
    <location>
        <begin position="76"/>
        <end position="95"/>
    </location>
</feature>
<dbReference type="AlphaFoldDB" id="A0A0B3S2X0"/>
<keyword evidence="3 6" id="KW-0812">Transmembrane</keyword>
<proteinExistence type="predicted"/>
<dbReference type="OrthoDB" id="9800416at2"/>
<reference evidence="8 9" key="1">
    <citation type="submission" date="2014-10" db="EMBL/GenBank/DDBJ databases">
        <title>Genome sequence of Ponticoccus sp. strain UMTAT08 isolated from clonal culture of toxic dinoflagellate Alexandrium tamiyavanichii.</title>
        <authorList>
            <person name="Gan H.Y."/>
            <person name="Muhd D.-D."/>
            <person name="Mohd Noor M.E."/>
            <person name="Yeong Y.S."/>
            <person name="Usup G."/>
        </authorList>
    </citation>
    <scope>NUCLEOTIDE SEQUENCE [LARGE SCALE GENOMIC DNA]</scope>
    <source>
        <strain evidence="8 9">UMTAT08</strain>
    </source>
</reference>
<dbReference type="PROSITE" id="PS50850">
    <property type="entry name" value="MFS"/>
    <property type="match status" value="1"/>
</dbReference>
<dbReference type="PANTHER" id="PTHR43124">
    <property type="entry name" value="PURINE EFFLUX PUMP PBUE"/>
    <property type="match status" value="1"/>
</dbReference>
<comment type="caution">
    <text evidence="8">The sequence shown here is derived from an EMBL/GenBank/DDBJ whole genome shotgun (WGS) entry which is preliminary data.</text>
</comment>
<evidence type="ECO:0000256" key="4">
    <source>
        <dbReference type="ARBA" id="ARBA00022989"/>
    </source>
</evidence>
<feature type="transmembrane region" description="Helical" evidence="6">
    <location>
        <begin position="101"/>
        <end position="121"/>
    </location>
</feature>
<dbReference type="InterPro" id="IPR005829">
    <property type="entry name" value="Sugar_transporter_CS"/>
</dbReference>
<feature type="domain" description="Major facilitator superfamily (MFS) profile" evidence="7">
    <location>
        <begin position="10"/>
        <end position="393"/>
    </location>
</feature>
<dbReference type="Gene3D" id="1.20.1720.10">
    <property type="entry name" value="Multidrug resistance protein D"/>
    <property type="match status" value="1"/>
</dbReference>
<dbReference type="InterPro" id="IPR020846">
    <property type="entry name" value="MFS_dom"/>
</dbReference>
<keyword evidence="4 6" id="KW-1133">Transmembrane helix</keyword>
<feature type="transmembrane region" description="Helical" evidence="6">
    <location>
        <begin position="133"/>
        <end position="152"/>
    </location>
</feature>
<dbReference type="InterPro" id="IPR011701">
    <property type="entry name" value="MFS"/>
</dbReference>
<evidence type="ECO:0000313" key="8">
    <source>
        <dbReference type="EMBL" id="KHQ51041.1"/>
    </source>
</evidence>
<dbReference type="RefSeq" id="WP_043145212.1">
    <property type="nucleotide sequence ID" value="NZ_JSUQ01000020.1"/>
</dbReference>
<evidence type="ECO:0000313" key="9">
    <source>
        <dbReference type="Proteomes" id="UP000030960"/>
    </source>
</evidence>
<evidence type="ECO:0000256" key="1">
    <source>
        <dbReference type="ARBA" id="ARBA00004651"/>
    </source>
</evidence>
<keyword evidence="2" id="KW-1003">Cell membrane</keyword>
<sequence>MRQPPASPPSLVTLVLLTVLGIVSVNMFLPSLANMARSFSISYTTASLAISLFMLITAGLQLVIGPLSDLYGRRPVLLWSLALFTCASLGTALAPDFTSLMVFRVLQTAVIAGNVLSRAIVRDTSPPSEATSRLGTIGMAIALGPMIAPVIGGVMDQALGWRSTLWAFTGLGAALLWLCWADVGETNPRRGQGFAAHFRAYPALLTDLRFWSYTVSMGLGIGIFFAFLAGTPLLGAAYFDISESAVGALIGLPPAGFVIGSYLSRRLGARVAPPLMVLAGRLVSVAGLGIALLLWTLGPGSAWSFFLLMPVIGVANGLSTPAGMAGAMSVRPDLTGSAAGLSGAVTIGCGAAMTSVSGAILGATPDPTRLIWLLWGLALLSVLAALPALRPDRQPEPVG</sequence>
<gene>
    <name evidence="8" type="ORF">OA50_04411</name>
</gene>
<dbReference type="Proteomes" id="UP000030960">
    <property type="component" value="Unassembled WGS sequence"/>
</dbReference>
<evidence type="ECO:0000259" key="7">
    <source>
        <dbReference type="PROSITE" id="PS50850"/>
    </source>
</evidence>
<protein>
    <submittedName>
        <fullName evidence="8">Drug resistance transporter Bcr/CflA subfamily protein</fullName>
    </submittedName>
</protein>
<feature type="transmembrane region" description="Helical" evidence="6">
    <location>
        <begin position="275"/>
        <end position="297"/>
    </location>
</feature>
<name>A0A0B3S2X0_9RHOB</name>
<feature type="transmembrane region" description="Helical" evidence="6">
    <location>
        <begin position="303"/>
        <end position="327"/>
    </location>
</feature>
<dbReference type="STRING" id="561184.SAMN05216376_102392"/>
<dbReference type="InterPro" id="IPR050189">
    <property type="entry name" value="MFS_Efflux_Transporters"/>
</dbReference>
<evidence type="ECO:0000256" key="2">
    <source>
        <dbReference type="ARBA" id="ARBA00022475"/>
    </source>
</evidence>
<feature type="transmembrane region" description="Helical" evidence="6">
    <location>
        <begin position="41"/>
        <end position="64"/>
    </location>
</feature>
<organism evidence="8 9">
    <name type="scientific">Mameliella alba</name>
    <dbReference type="NCBI Taxonomy" id="561184"/>
    <lineage>
        <taxon>Bacteria</taxon>
        <taxon>Pseudomonadati</taxon>
        <taxon>Pseudomonadota</taxon>
        <taxon>Alphaproteobacteria</taxon>
        <taxon>Rhodobacterales</taxon>
        <taxon>Roseobacteraceae</taxon>
        <taxon>Mameliella</taxon>
    </lineage>
</organism>
<dbReference type="PROSITE" id="PS00216">
    <property type="entry name" value="SUGAR_TRANSPORT_1"/>
    <property type="match status" value="1"/>
</dbReference>
<evidence type="ECO:0000256" key="3">
    <source>
        <dbReference type="ARBA" id="ARBA00022692"/>
    </source>
</evidence>
<dbReference type="InterPro" id="IPR036259">
    <property type="entry name" value="MFS_trans_sf"/>
</dbReference>
<comment type="subcellular location">
    <subcellularLocation>
        <location evidence="1">Cell membrane</location>
        <topology evidence="1">Multi-pass membrane protein</topology>
    </subcellularLocation>
</comment>
<dbReference type="SUPFAM" id="SSF103473">
    <property type="entry name" value="MFS general substrate transporter"/>
    <property type="match status" value="1"/>
</dbReference>
<keyword evidence="9" id="KW-1185">Reference proteome</keyword>
<evidence type="ECO:0000256" key="5">
    <source>
        <dbReference type="ARBA" id="ARBA00023136"/>
    </source>
</evidence>
<evidence type="ECO:0000256" key="6">
    <source>
        <dbReference type="SAM" id="Phobius"/>
    </source>
</evidence>
<feature type="transmembrane region" description="Helical" evidence="6">
    <location>
        <begin position="164"/>
        <end position="183"/>
    </location>
</feature>
<feature type="transmembrane region" description="Helical" evidence="6">
    <location>
        <begin position="370"/>
        <end position="389"/>
    </location>
</feature>
<feature type="transmembrane region" description="Helical" evidence="6">
    <location>
        <begin position="219"/>
        <end position="239"/>
    </location>
</feature>
<keyword evidence="5 6" id="KW-0472">Membrane</keyword>
<dbReference type="GO" id="GO:0022857">
    <property type="term" value="F:transmembrane transporter activity"/>
    <property type="evidence" value="ECO:0007669"/>
    <property type="project" value="InterPro"/>
</dbReference>
<feature type="transmembrane region" description="Helical" evidence="6">
    <location>
        <begin position="339"/>
        <end position="364"/>
    </location>
</feature>
<feature type="transmembrane region" description="Helical" evidence="6">
    <location>
        <begin position="12"/>
        <end position="29"/>
    </location>
</feature>
<accession>A0A0B3S2X0</accession>
<dbReference type="CDD" id="cd17320">
    <property type="entry name" value="MFS_MdfA_MDR_like"/>
    <property type="match status" value="1"/>
</dbReference>
<dbReference type="Pfam" id="PF07690">
    <property type="entry name" value="MFS_1"/>
    <property type="match status" value="1"/>
</dbReference>
<dbReference type="PANTHER" id="PTHR43124:SF3">
    <property type="entry name" value="CHLORAMPHENICOL EFFLUX PUMP RV0191"/>
    <property type="match status" value="1"/>
</dbReference>